<keyword evidence="4" id="KW-0564">Palmitate</keyword>
<dbReference type="InterPro" id="IPR006059">
    <property type="entry name" value="SBP"/>
</dbReference>
<keyword evidence="5" id="KW-0449">Lipoprotein</keyword>
<reference evidence="7 8" key="1">
    <citation type="submission" date="2018-03" db="EMBL/GenBank/DDBJ databases">
        <title>Genome sequence of Paenibacillus elgii strain AC13 an antimicrobial compound producing bacteria.</title>
        <authorList>
            <person name="Kurokawa A.S."/>
            <person name="Araujo J.F."/>
            <person name="Costa R.A."/>
            <person name="Ortega D.B."/>
            <person name="Pires A.S."/>
            <person name="Pappas G.J.Jr."/>
            <person name="Franco O.L."/>
            <person name="Barreto C."/>
            <person name="Magalhaes B.S."/>
            <person name="Kruger R.H."/>
        </authorList>
    </citation>
    <scope>NUCLEOTIDE SEQUENCE [LARGE SCALE GENOMIC DNA]</scope>
    <source>
        <strain evidence="7 8">AC13</strain>
    </source>
</reference>
<comment type="caution">
    <text evidence="7">The sequence shown here is derived from an EMBL/GenBank/DDBJ whole genome shotgun (WGS) entry which is preliminary data.</text>
</comment>
<proteinExistence type="predicted"/>
<dbReference type="PANTHER" id="PTHR43649:SF33">
    <property type="entry name" value="POLYGALACTURONAN_RHAMNOGALACTURONAN-BINDING PROTEIN YTCQ"/>
    <property type="match status" value="1"/>
</dbReference>
<evidence type="ECO:0000256" key="1">
    <source>
        <dbReference type="ARBA" id="ARBA00022475"/>
    </source>
</evidence>
<gene>
    <name evidence="7" type="ORF">C8Z91_01090</name>
</gene>
<evidence type="ECO:0000313" key="8">
    <source>
        <dbReference type="Proteomes" id="UP000244184"/>
    </source>
</evidence>
<evidence type="ECO:0000256" key="5">
    <source>
        <dbReference type="ARBA" id="ARBA00023288"/>
    </source>
</evidence>
<protein>
    <recommendedName>
        <fullName evidence="9">ABC transporter substrate-binding protein</fullName>
    </recommendedName>
</protein>
<feature type="compositionally biased region" description="Basic and acidic residues" evidence="6">
    <location>
        <begin position="440"/>
        <end position="451"/>
    </location>
</feature>
<organism evidence="7 8">
    <name type="scientific">Paenibacillus elgii</name>
    <dbReference type="NCBI Taxonomy" id="189691"/>
    <lineage>
        <taxon>Bacteria</taxon>
        <taxon>Bacillati</taxon>
        <taxon>Bacillota</taxon>
        <taxon>Bacilli</taxon>
        <taxon>Bacillales</taxon>
        <taxon>Paenibacillaceae</taxon>
        <taxon>Paenibacillus</taxon>
    </lineage>
</organism>
<dbReference type="PANTHER" id="PTHR43649">
    <property type="entry name" value="ARABINOSE-BINDING PROTEIN-RELATED"/>
    <property type="match status" value="1"/>
</dbReference>
<dbReference type="Pfam" id="PF01547">
    <property type="entry name" value="SBP_bac_1"/>
    <property type="match status" value="1"/>
</dbReference>
<evidence type="ECO:0000313" key="7">
    <source>
        <dbReference type="EMBL" id="PUA41019.1"/>
    </source>
</evidence>
<dbReference type="SUPFAM" id="SSF53850">
    <property type="entry name" value="Periplasmic binding protein-like II"/>
    <property type="match status" value="1"/>
</dbReference>
<keyword evidence="2" id="KW-0732">Signal</keyword>
<feature type="region of interest" description="Disordered" evidence="6">
    <location>
        <begin position="438"/>
        <end position="457"/>
    </location>
</feature>
<keyword evidence="1" id="KW-1003">Cell membrane</keyword>
<accession>A0A2T6GA29</accession>
<dbReference type="PROSITE" id="PS51257">
    <property type="entry name" value="PROKAR_LIPOPROTEIN"/>
    <property type="match status" value="1"/>
</dbReference>
<keyword evidence="3" id="KW-0472">Membrane</keyword>
<evidence type="ECO:0000256" key="2">
    <source>
        <dbReference type="ARBA" id="ARBA00022729"/>
    </source>
</evidence>
<dbReference type="Gene3D" id="3.40.190.10">
    <property type="entry name" value="Periplasmic binding protein-like II"/>
    <property type="match status" value="1"/>
</dbReference>
<evidence type="ECO:0000256" key="3">
    <source>
        <dbReference type="ARBA" id="ARBA00023136"/>
    </source>
</evidence>
<sequence length="457" mass="51477">MVLKKVMLLGIVGGLACTATGCTWMSDTREQDKLSGSIKVVYWSKNSFMQNYGNLFSAKYPDLAVEVLPLDGLYKPQQDNKKAFDDYVQLHNPDVLLLDSEQFERYAGSGKLKALDADMKKDAYDTKGYYSGVLEYLKRAGDGKIYGLAPYFNCEAVFYNKKLFAEYGIPFPENKMSWDELILLSQRFSKPNEEPPVYGLEGRELTNPFIFATTVGASYGLKFLDPDSKKMTLNTPEWTKIFKLVAEAFQKGDFYKADPASTQSPSPGSKRDDVLKQQYPFLHGQIAMTIQGVDFVDVLSTMPGLPFEWDLVTMPVDQSNPNSGNSMSLNEIFSVNVNSQNPTASWKFIEYVNSDAFARIMTKSTLKALPARLSAMPKEERNVKAFYELTPPNESMYKNFDKLSDHFLMTFDSIINEEMEKLLKGKSTAETALQQIEARSQAELDKPKDEIPVAPKS</sequence>
<evidence type="ECO:0000256" key="4">
    <source>
        <dbReference type="ARBA" id="ARBA00023139"/>
    </source>
</evidence>
<evidence type="ECO:0000256" key="6">
    <source>
        <dbReference type="SAM" id="MobiDB-lite"/>
    </source>
</evidence>
<dbReference type="InterPro" id="IPR050490">
    <property type="entry name" value="Bact_solute-bd_prot1"/>
</dbReference>
<dbReference type="Proteomes" id="UP000244184">
    <property type="component" value="Unassembled WGS sequence"/>
</dbReference>
<evidence type="ECO:0008006" key="9">
    <source>
        <dbReference type="Google" id="ProtNLM"/>
    </source>
</evidence>
<dbReference type="AlphaFoldDB" id="A0A2T6GA29"/>
<name>A0A2T6GA29_9BACL</name>
<dbReference type="EMBL" id="PYHP01000004">
    <property type="protein sequence ID" value="PUA41019.1"/>
    <property type="molecule type" value="Genomic_DNA"/>
</dbReference>